<evidence type="ECO:0000256" key="1">
    <source>
        <dbReference type="ARBA" id="ARBA00010939"/>
    </source>
</evidence>
<dbReference type="InterPro" id="IPR012340">
    <property type="entry name" value="NA-bd_OB-fold"/>
</dbReference>
<protein>
    <recommendedName>
        <fullName evidence="4">Translation initiation factor IF-1</fullName>
    </recommendedName>
</protein>
<comment type="similarity">
    <text evidence="1">Belongs to the IF-1 family.</text>
</comment>
<dbReference type="Gene3D" id="2.40.50.140">
    <property type="entry name" value="Nucleic acid-binding proteins"/>
    <property type="match status" value="1"/>
</dbReference>
<gene>
    <name evidence="7" type="ORF">A3H63_02030</name>
</gene>
<dbReference type="STRING" id="1798410.A3H63_02030"/>
<evidence type="ECO:0000313" key="7">
    <source>
        <dbReference type="EMBL" id="OGY67899.1"/>
    </source>
</evidence>
<evidence type="ECO:0000259" key="6">
    <source>
        <dbReference type="PROSITE" id="PS50832"/>
    </source>
</evidence>
<proteinExistence type="inferred from homology"/>
<evidence type="ECO:0000256" key="5">
    <source>
        <dbReference type="PROSITE-ProRule" id="PRU00181"/>
    </source>
</evidence>
<evidence type="ECO:0000256" key="3">
    <source>
        <dbReference type="ARBA" id="ARBA00022917"/>
    </source>
</evidence>
<keyword evidence="2 5" id="KW-0396">Initiation factor</keyword>
<dbReference type="InterPro" id="IPR006196">
    <property type="entry name" value="RNA-binding_domain_S1_IF1"/>
</dbReference>
<dbReference type="Proteomes" id="UP000176284">
    <property type="component" value="Unassembled WGS sequence"/>
</dbReference>
<dbReference type="GO" id="GO:0005829">
    <property type="term" value="C:cytosol"/>
    <property type="evidence" value="ECO:0007669"/>
    <property type="project" value="TreeGrafter"/>
</dbReference>
<reference evidence="7 8" key="1">
    <citation type="journal article" date="2016" name="Nat. Commun.">
        <title>Thousands of microbial genomes shed light on interconnected biogeochemical processes in an aquifer system.</title>
        <authorList>
            <person name="Anantharaman K."/>
            <person name="Brown C.T."/>
            <person name="Hug L.A."/>
            <person name="Sharon I."/>
            <person name="Castelle C.J."/>
            <person name="Probst A.J."/>
            <person name="Thomas B.C."/>
            <person name="Singh A."/>
            <person name="Wilkins M.J."/>
            <person name="Karaoz U."/>
            <person name="Brodie E.L."/>
            <person name="Williams K.H."/>
            <person name="Hubbard S.S."/>
            <person name="Banfield J.F."/>
        </authorList>
    </citation>
    <scope>NUCLEOTIDE SEQUENCE [LARGE SCALE GENOMIC DNA]</scope>
</reference>
<dbReference type="SUPFAM" id="SSF50249">
    <property type="entry name" value="Nucleic acid-binding proteins"/>
    <property type="match status" value="1"/>
</dbReference>
<dbReference type="NCBIfam" id="TIGR00008">
    <property type="entry name" value="infA"/>
    <property type="match status" value="1"/>
</dbReference>
<dbReference type="GO" id="GO:0003723">
    <property type="term" value="F:RNA binding"/>
    <property type="evidence" value="ECO:0007669"/>
    <property type="project" value="InterPro"/>
</dbReference>
<organism evidence="7 8">
    <name type="scientific">Candidatus Harrisonbacteria bacterium RIFCSPLOWO2_02_FULL_45_10c</name>
    <dbReference type="NCBI Taxonomy" id="1798410"/>
    <lineage>
        <taxon>Bacteria</taxon>
        <taxon>Candidatus Harrisoniibacteriota</taxon>
    </lineage>
</organism>
<evidence type="ECO:0000256" key="4">
    <source>
        <dbReference type="NCBIfam" id="TIGR00008"/>
    </source>
</evidence>
<dbReference type="GO" id="GO:0003743">
    <property type="term" value="F:translation initiation factor activity"/>
    <property type="evidence" value="ECO:0007669"/>
    <property type="project" value="UniProtKB-UniRule"/>
</dbReference>
<name>A0A1G1ZTU6_9BACT</name>
<comment type="caution">
    <text evidence="7">The sequence shown here is derived from an EMBL/GenBank/DDBJ whole genome shotgun (WGS) entry which is preliminary data.</text>
</comment>
<dbReference type="AlphaFoldDB" id="A0A1G1ZTU6"/>
<dbReference type="Pfam" id="PF01176">
    <property type="entry name" value="eIF-1a"/>
    <property type="match status" value="1"/>
</dbReference>
<accession>A0A1G1ZTU6</accession>
<evidence type="ECO:0000313" key="8">
    <source>
        <dbReference type="Proteomes" id="UP000176284"/>
    </source>
</evidence>
<dbReference type="PROSITE" id="PS50832">
    <property type="entry name" value="S1_IF1_TYPE"/>
    <property type="match status" value="1"/>
</dbReference>
<dbReference type="InterPro" id="IPR004368">
    <property type="entry name" value="TIF_IF1"/>
</dbReference>
<dbReference type="PANTHER" id="PTHR33370">
    <property type="entry name" value="TRANSLATION INITIATION FACTOR IF-1, CHLOROPLASTIC"/>
    <property type="match status" value="1"/>
</dbReference>
<dbReference type="EMBL" id="MHJM01000014">
    <property type="protein sequence ID" value="OGY67899.1"/>
    <property type="molecule type" value="Genomic_DNA"/>
</dbReference>
<feature type="domain" description="S1-like" evidence="6">
    <location>
        <begin position="1"/>
        <end position="55"/>
    </location>
</feature>
<sequence length="55" mass="6288">MPGASFRITLGDGREILGHLSGKMRMNYIKILPGDRVTVEMTPYDDKRGRIVRRL</sequence>
<dbReference type="GO" id="GO:0043022">
    <property type="term" value="F:ribosome binding"/>
    <property type="evidence" value="ECO:0007669"/>
    <property type="project" value="TreeGrafter"/>
</dbReference>
<evidence type="ECO:0000256" key="2">
    <source>
        <dbReference type="ARBA" id="ARBA00022540"/>
    </source>
</evidence>
<dbReference type="CDD" id="cd04451">
    <property type="entry name" value="S1_IF1"/>
    <property type="match status" value="1"/>
</dbReference>
<keyword evidence="3 5" id="KW-0648">Protein biosynthesis</keyword>
<dbReference type="PANTHER" id="PTHR33370:SF1">
    <property type="entry name" value="TRANSLATION INITIATION FACTOR IF-1, CHLOROPLASTIC"/>
    <property type="match status" value="1"/>
</dbReference>